<evidence type="ECO:0000313" key="2">
    <source>
        <dbReference type="EMBL" id="KCZ87938.1"/>
    </source>
</evidence>
<evidence type="ECO:0008006" key="4">
    <source>
        <dbReference type="Google" id="ProtNLM"/>
    </source>
</evidence>
<feature type="chain" id="PRO_5001572172" description="DUF2141 domain-containing protein" evidence="1">
    <location>
        <begin position="22"/>
        <end position="162"/>
    </location>
</feature>
<dbReference type="AlphaFoldDB" id="A0A059FBM1"/>
<dbReference type="Proteomes" id="UP000025171">
    <property type="component" value="Unassembled WGS sequence"/>
</dbReference>
<evidence type="ECO:0000313" key="3">
    <source>
        <dbReference type="Proteomes" id="UP000025171"/>
    </source>
</evidence>
<dbReference type="InterPro" id="IPR018673">
    <property type="entry name" value="DUF2141"/>
</dbReference>
<dbReference type="STRING" id="1280950.HJO_16180"/>
<dbReference type="RefSeq" id="WP_084142149.1">
    <property type="nucleotide sequence ID" value="NZ_ARYK01000011.1"/>
</dbReference>
<evidence type="ECO:0000256" key="1">
    <source>
        <dbReference type="SAM" id="SignalP"/>
    </source>
</evidence>
<comment type="caution">
    <text evidence="2">The sequence shown here is derived from an EMBL/GenBank/DDBJ whole genome shotgun (WGS) entry which is preliminary data.</text>
</comment>
<reference evidence="2 3" key="1">
    <citation type="journal article" date="2014" name="Antonie Van Leeuwenhoek">
        <title>Hyphomonas beringensis sp. nov. and Hyphomonas chukchiensis sp. nov., isolated from surface seawater of the Bering Sea and Chukchi Sea.</title>
        <authorList>
            <person name="Li C."/>
            <person name="Lai Q."/>
            <person name="Li G."/>
            <person name="Dong C."/>
            <person name="Wang J."/>
            <person name="Liao Y."/>
            <person name="Shao Z."/>
        </authorList>
    </citation>
    <scope>NUCLEOTIDE SEQUENCE [LARGE SCALE GENOMIC DNA]</scope>
    <source>
        <strain evidence="2 3">MHS-2</strain>
    </source>
</reference>
<gene>
    <name evidence="2" type="ORF">HJO_16180</name>
</gene>
<feature type="signal peptide" evidence="1">
    <location>
        <begin position="1"/>
        <end position="21"/>
    </location>
</feature>
<sequence length="162" mass="17306">MLKVSKALLLAPALLATGAIADSGQTLDIRQHEAPAVCGSHAPQIQVDVAGVRAGGILTVELYAPSVHDFLRKASRLHRIRVPATDGTQTVCFDINAAGTYALAAYNDLNGDRDLARKWNRLPAEPFALSNNKPLGFGMPRFKDAAFEAGDGSTLIQIELQE</sequence>
<proteinExistence type="predicted"/>
<dbReference type="eggNOG" id="COG4704">
    <property type="taxonomic scope" value="Bacteria"/>
</dbReference>
<dbReference type="OrthoDB" id="9788332at2"/>
<dbReference type="EMBL" id="ARYK01000011">
    <property type="protein sequence ID" value="KCZ87938.1"/>
    <property type="molecule type" value="Genomic_DNA"/>
</dbReference>
<organism evidence="2 3">
    <name type="scientific">Hyphomonas johnsonii MHS-2</name>
    <dbReference type="NCBI Taxonomy" id="1280950"/>
    <lineage>
        <taxon>Bacteria</taxon>
        <taxon>Pseudomonadati</taxon>
        <taxon>Pseudomonadota</taxon>
        <taxon>Alphaproteobacteria</taxon>
        <taxon>Hyphomonadales</taxon>
        <taxon>Hyphomonadaceae</taxon>
        <taxon>Hyphomonas</taxon>
    </lineage>
</organism>
<protein>
    <recommendedName>
        <fullName evidence="4">DUF2141 domain-containing protein</fullName>
    </recommendedName>
</protein>
<dbReference type="Pfam" id="PF09912">
    <property type="entry name" value="DUF2141"/>
    <property type="match status" value="1"/>
</dbReference>
<keyword evidence="3" id="KW-1185">Reference proteome</keyword>
<name>A0A059FBM1_9PROT</name>
<keyword evidence="1" id="KW-0732">Signal</keyword>
<dbReference type="PATRIC" id="fig|1280950.3.peg.3247"/>
<accession>A0A059FBM1</accession>